<dbReference type="Pfam" id="PF13581">
    <property type="entry name" value="HATPase_c_2"/>
    <property type="match status" value="1"/>
</dbReference>
<keyword evidence="3" id="KW-0547">Nucleotide-binding</keyword>
<organism evidence="3">
    <name type="scientific">Desulfomonile tiedjei</name>
    <dbReference type="NCBI Taxonomy" id="2358"/>
    <lineage>
        <taxon>Bacteria</taxon>
        <taxon>Pseudomonadati</taxon>
        <taxon>Thermodesulfobacteriota</taxon>
        <taxon>Desulfomonilia</taxon>
        <taxon>Desulfomonilales</taxon>
        <taxon>Desulfomonilaceae</taxon>
        <taxon>Desulfomonile</taxon>
    </lineage>
</organism>
<gene>
    <name evidence="3" type="ORF">ENV54_04735</name>
</gene>
<name>A0A7C4AR78_9BACT</name>
<sequence>MRSNFSLKIEVPAKIFMLRPLGFFVRSLIEQLTDNCDASEVIDRVELAFSEAFTNICRHAYGVTREGPAIIEIKASDDQLTFVFTDFGQGFNPENVAPPNLDEPREGGLGLWLMKQVMDEYTYQSEPDGRNVLTLKKNITRSRAASSEKT</sequence>
<evidence type="ECO:0000259" key="2">
    <source>
        <dbReference type="Pfam" id="PF13581"/>
    </source>
</evidence>
<evidence type="ECO:0000313" key="3">
    <source>
        <dbReference type="EMBL" id="HGH60588.1"/>
    </source>
</evidence>
<feature type="domain" description="Histidine kinase/HSP90-like ATPase" evidence="2">
    <location>
        <begin position="39"/>
        <end position="136"/>
    </location>
</feature>
<dbReference type="InterPro" id="IPR003594">
    <property type="entry name" value="HATPase_dom"/>
</dbReference>
<dbReference type="InterPro" id="IPR050267">
    <property type="entry name" value="Anti-sigma-factor_SerPK"/>
</dbReference>
<dbReference type="EMBL" id="DTGT01000149">
    <property type="protein sequence ID" value="HGH60588.1"/>
    <property type="molecule type" value="Genomic_DNA"/>
</dbReference>
<reference evidence="3" key="1">
    <citation type="journal article" date="2020" name="mSystems">
        <title>Genome- and Community-Level Interaction Insights into Carbon Utilization and Element Cycling Functions of Hydrothermarchaeota in Hydrothermal Sediment.</title>
        <authorList>
            <person name="Zhou Z."/>
            <person name="Liu Y."/>
            <person name="Xu W."/>
            <person name="Pan J."/>
            <person name="Luo Z.H."/>
            <person name="Li M."/>
        </authorList>
    </citation>
    <scope>NUCLEOTIDE SEQUENCE [LARGE SCALE GENOMIC DNA]</scope>
    <source>
        <strain evidence="3">SpSt-769</strain>
    </source>
</reference>
<dbReference type="CDD" id="cd16936">
    <property type="entry name" value="HATPase_RsbW-like"/>
    <property type="match status" value="1"/>
</dbReference>
<dbReference type="PANTHER" id="PTHR35526">
    <property type="entry name" value="ANTI-SIGMA-F FACTOR RSBW-RELATED"/>
    <property type="match status" value="1"/>
</dbReference>
<dbReference type="GO" id="GO:0004674">
    <property type="term" value="F:protein serine/threonine kinase activity"/>
    <property type="evidence" value="ECO:0007669"/>
    <property type="project" value="UniProtKB-KW"/>
</dbReference>
<dbReference type="AlphaFoldDB" id="A0A7C4AR78"/>
<proteinExistence type="predicted"/>
<dbReference type="Gene3D" id="3.30.565.10">
    <property type="entry name" value="Histidine kinase-like ATPase, C-terminal domain"/>
    <property type="match status" value="1"/>
</dbReference>
<comment type="caution">
    <text evidence="3">The sequence shown here is derived from an EMBL/GenBank/DDBJ whole genome shotgun (WGS) entry which is preliminary data.</text>
</comment>
<keyword evidence="3" id="KW-0067">ATP-binding</keyword>
<protein>
    <submittedName>
        <fullName evidence="3">ATP-binding protein</fullName>
    </submittedName>
</protein>
<dbReference type="SUPFAM" id="SSF55874">
    <property type="entry name" value="ATPase domain of HSP90 chaperone/DNA topoisomerase II/histidine kinase"/>
    <property type="match status" value="1"/>
</dbReference>
<keyword evidence="1" id="KW-0418">Kinase</keyword>
<dbReference type="GO" id="GO:0005524">
    <property type="term" value="F:ATP binding"/>
    <property type="evidence" value="ECO:0007669"/>
    <property type="project" value="UniProtKB-KW"/>
</dbReference>
<evidence type="ECO:0000256" key="1">
    <source>
        <dbReference type="ARBA" id="ARBA00022527"/>
    </source>
</evidence>
<accession>A0A7C4AR78</accession>
<keyword evidence="1" id="KW-0723">Serine/threonine-protein kinase</keyword>
<keyword evidence="1" id="KW-0808">Transferase</keyword>
<dbReference type="InterPro" id="IPR036890">
    <property type="entry name" value="HATPase_C_sf"/>
</dbReference>
<dbReference type="PANTHER" id="PTHR35526:SF3">
    <property type="entry name" value="ANTI-SIGMA-F FACTOR RSBW"/>
    <property type="match status" value="1"/>
</dbReference>